<organism evidence="1">
    <name type="scientific">Tanacetum cinerariifolium</name>
    <name type="common">Dalmatian daisy</name>
    <name type="synonym">Chrysanthemum cinerariifolium</name>
    <dbReference type="NCBI Taxonomy" id="118510"/>
    <lineage>
        <taxon>Eukaryota</taxon>
        <taxon>Viridiplantae</taxon>
        <taxon>Streptophyta</taxon>
        <taxon>Embryophyta</taxon>
        <taxon>Tracheophyta</taxon>
        <taxon>Spermatophyta</taxon>
        <taxon>Magnoliopsida</taxon>
        <taxon>eudicotyledons</taxon>
        <taxon>Gunneridae</taxon>
        <taxon>Pentapetalae</taxon>
        <taxon>asterids</taxon>
        <taxon>campanulids</taxon>
        <taxon>Asterales</taxon>
        <taxon>Asteraceae</taxon>
        <taxon>Asteroideae</taxon>
        <taxon>Anthemideae</taxon>
        <taxon>Anthemidinae</taxon>
        <taxon>Tanacetum</taxon>
    </lineage>
</organism>
<accession>A0A699UCE8</accession>
<feature type="non-terminal residue" evidence="1">
    <location>
        <position position="43"/>
    </location>
</feature>
<protein>
    <submittedName>
        <fullName evidence="1">Uncharacterized protein</fullName>
    </submittedName>
</protein>
<proteinExistence type="predicted"/>
<comment type="caution">
    <text evidence="1">The sequence shown here is derived from an EMBL/GenBank/DDBJ whole genome shotgun (WGS) entry which is preliminary data.</text>
</comment>
<dbReference type="AlphaFoldDB" id="A0A699UCE8"/>
<name>A0A699UCE8_TANCI</name>
<dbReference type="EMBL" id="BKCJ011320056">
    <property type="protein sequence ID" value="GFD20160.1"/>
    <property type="molecule type" value="Genomic_DNA"/>
</dbReference>
<evidence type="ECO:0000313" key="1">
    <source>
        <dbReference type="EMBL" id="GFD20160.1"/>
    </source>
</evidence>
<gene>
    <name evidence="1" type="ORF">Tci_892129</name>
</gene>
<sequence length="43" mass="4998">MNQKADVLSKLASVAFNHLTKKVLVEECGRRKNMKHDVYEPRL</sequence>
<reference evidence="1" key="1">
    <citation type="journal article" date="2019" name="Sci. Rep.">
        <title>Draft genome of Tanacetum cinerariifolium, the natural source of mosquito coil.</title>
        <authorList>
            <person name="Yamashiro T."/>
            <person name="Shiraishi A."/>
            <person name="Satake H."/>
            <person name="Nakayama K."/>
        </authorList>
    </citation>
    <scope>NUCLEOTIDE SEQUENCE</scope>
</reference>